<organism evidence="1 2">
    <name type="scientific">Acaulospora colombiana</name>
    <dbReference type="NCBI Taxonomy" id="27376"/>
    <lineage>
        <taxon>Eukaryota</taxon>
        <taxon>Fungi</taxon>
        <taxon>Fungi incertae sedis</taxon>
        <taxon>Mucoromycota</taxon>
        <taxon>Glomeromycotina</taxon>
        <taxon>Glomeromycetes</taxon>
        <taxon>Diversisporales</taxon>
        <taxon>Acaulosporaceae</taxon>
        <taxon>Acaulospora</taxon>
    </lineage>
</organism>
<keyword evidence="2" id="KW-1185">Reference proteome</keyword>
<accession>A0ACA9PD60</accession>
<feature type="non-terminal residue" evidence="1">
    <location>
        <position position="98"/>
    </location>
</feature>
<feature type="non-terminal residue" evidence="1">
    <location>
        <position position="1"/>
    </location>
</feature>
<proteinExistence type="predicted"/>
<dbReference type="EMBL" id="CAJVPT010033138">
    <property type="protein sequence ID" value="CAG8703842.1"/>
    <property type="molecule type" value="Genomic_DNA"/>
</dbReference>
<comment type="caution">
    <text evidence="1">The sequence shown here is derived from an EMBL/GenBank/DDBJ whole genome shotgun (WGS) entry which is preliminary data.</text>
</comment>
<evidence type="ECO:0000313" key="2">
    <source>
        <dbReference type="Proteomes" id="UP000789525"/>
    </source>
</evidence>
<sequence>IDILLNFFCTILQYLNKSTRTVDSAKLMRQAAEILNSPAAMQIRYLETMSSMSKAAGTKVIFMPYNSDGTGTIGTSGASSSNGKLDPLTASVYQTMSE</sequence>
<evidence type="ECO:0000313" key="1">
    <source>
        <dbReference type="EMBL" id="CAG8703842.1"/>
    </source>
</evidence>
<gene>
    <name evidence="1" type="ORF">ACOLOM_LOCUS10367</name>
</gene>
<dbReference type="Proteomes" id="UP000789525">
    <property type="component" value="Unassembled WGS sequence"/>
</dbReference>
<reference evidence="1" key="1">
    <citation type="submission" date="2021-06" db="EMBL/GenBank/DDBJ databases">
        <authorList>
            <person name="Kallberg Y."/>
            <person name="Tangrot J."/>
            <person name="Rosling A."/>
        </authorList>
    </citation>
    <scope>NUCLEOTIDE SEQUENCE</scope>
    <source>
        <strain evidence="1">CL356</strain>
    </source>
</reference>
<name>A0ACA9PD60_9GLOM</name>
<protein>
    <submittedName>
        <fullName evidence="1">10067_t:CDS:1</fullName>
    </submittedName>
</protein>